<comment type="caution">
    <text evidence="2">The sequence shown here is derived from an EMBL/GenBank/DDBJ whole genome shotgun (WGS) entry which is preliminary data.</text>
</comment>
<dbReference type="AlphaFoldDB" id="A0A5B7HG27"/>
<evidence type="ECO:0000256" key="1">
    <source>
        <dbReference type="SAM" id="MobiDB-lite"/>
    </source>
</evidence>
<feature type="compositionally biased region" description="Basic and acidic residues" evidence="1">
    <location>
        <begin position="1"/>
        <end position="10"/>
    </location>
</feature>
<protein>
    <submittedName>
        <fullName evidence="2">Uncharacterized protein</fullName>
    </submittedName>
</protein>
<sequence>MAGWRQHEPELINNASRKNPEGTLRYGILNVVVVAMVGDGEVIRVPWDDTWKNGLEALCHHHQYYHHHCL</sequence>
<organism evidence="2 3">
    <name type="scientific">Portunus trituberculatus</name>
    <name type="common">Swimming crab</name>
    <name type="synonym">Neptunus trituberculatus</name>
    <dbReference type="NCBI Taxonomy" id="210409"/>
    <lineage>
        <taxon>Eukaryota</taxon>
        <taxon>Metazoa</taxon>
        <taxon>Ecdysozoa</taxon>
        <taxon>Arthropoda</taxon>
        <taxon>Crustacea</taxon>
        <taxon>Multicrustacea</taxon>
        <taxon>Malacostraca</taxon>
        <taxon>Eumalacostraca</taxon>
        <taxon>Eucarida</taxon>
        <taxon>Decapoda</taxon>
        <taxon>Pleocyemata</taxon>
        <taxon>Brachyura</taxon>
        <taxon>Eubrachyura</taxon>
        <taxon>Portunoidea</taxon>
        <taxon>Portunidae</taxon>
        <taxon>Portuninae</taxon>
        <taxon>Portunus</taxon>
    </lineage>
</organism>
<reference evidence="2 3" key="1">
    <citation type="submission" date="2019-05" db="EMBL/GenBank/DDBJ databases">
        <title>Another draft genome of Portunus trituberculatus and its Hox gene families provides insights of decapod evolution.</title>
        <authorList>
            <person name="Jeong J.-H."/>
            <person name="Song I."/>
            <person name="Kim S."/>
            <person name="Choi T."/>
            <person name="Kim D."/>
            <person name="Ryu S."/>
            <person name="Kim W."/>
        </authorList>
    </citation>
    <scope>NUCLEOTIDE SEQUENCE [LARGE SCALE GENOMIC DNA]</scope>
    <source>
        <tissue evidence="2">Muscle</tissue>
    </source>
</reference>
<evidence type="ECO:0000313" key="2">
    <source>
        <dbReference type="EMBL" id="MPC71721.1"/>
    </source>
</evidence>
<name>A0A5B7HG27_PORTR</name>
<evidence type="ECO:0000313" key="3">
    <source>
        <dbReference type="Proteomes" id="UP000324222"/>
    </source>
</evidence>
<accession>A0A5B7HG27</accession>
<dbReference type="EMBL" id="VSRR010033466">
    <property type="protein sequence ID" value="MPC71721.1"/>
    <property type="molecule type" value="Genomic_DNA"/>
</dbReference>
<dbReference type="Proteomes" id="UP000324222">
    <property type="component" value="Unassembled WGS sequence"/>
</dbReference>
<proteinExistence type="predicted"/>
<feature type="region of interest" description="Disordered" evidence="1">
    <location>
        <begin position="1"/>
        <end position="21"/>
    </location>
</feature>
<gene>
    <name evidence="2" type="ORF">E2C01_066007</name>
</gene>
<keyword evidence="3" id="KW-1185">Reference proteome</keyword>